<dbReference type="GO" id="GO:0005509">
    <property type="term" value="F:calcium ion binding"/>
    <property type="evidence" value="ECO:0007669"/>
    <property type="project" value="UniProtKB-UniRule"/>
</dbReference>
<evidence type="ECO:0000313" key="16">
    <source>
        <dbReference type="RefSeq" id="XP_004913217.2"/>
    </source>
</evidence>
<reference evidence="16" key="1">
    <citation type="submission" date="2025-08" db="UniProtKB">
        <authorList>
            <consortium name="RefSeq"/>
        </authorList>
    </citation>
    <scope>IDENTIFICATION</scope>
    <source>
        <strain evidence="16">Nigerian</strain>
        <tissue evidence="16">Liver and blood</tissue>
    </source>
</reference>
<keyword evidence="3" id="KW-1003">Cell membrane</keyword>
<dbReference type="OMA" id="ACFPQAT"/>
<dbReference type="GO" id="GO:0007155">
    <property type="term" value="P:cell adhesion"/>
    <property type="evidence" value="ECO:0000318"/>
    <property type="project" value="GO_Central"/>
</dbReference>
<dbReference type="Proteomes" id="UP000008143">
    <property type="component" value="Chromosome 3"/>
</dbReference>
<accession>A0A8J0R2Y1</accession>
<dbReference type="InterPro" id="IPR032455">
    <property type="entry name" value="Cadherin_C"/>
</dbReference>
<dbReference type="Pfam" id="PF16492">
    <property type="entry name" value="Cadherin_C_2"/>
    <property type="match status" value="1"/>
</dbReference>
<dbReference type="InterPro" id="IPR050174">
    <property type="entry name" value="Protocadherin/Cadherin-CA"/>
</dbReference>
<evidence type="ECO:0000256" key="4">
    <source>
        <dbReference type="ARBA" id="ARBA00022692"/>
    </source>
</evidence>
<evidence type="ECO:0000313" key="17">
    <source>
        <dbReference type="Xenbase" id="XB-GENE-29085363"/>
    </source>
</evidence>
<feature type="domain" description="Cadherin" evidence="14">
    <location>
        <begin position="455"/>
        <end position="562"/>
    </location>
</feature>
<dbReference type="FunFam" id="2.60.40.60:FF:000018">
    <property type="entry name" value="Protocadherin gamma c3"/>
    <property type="match status" value="1"/>
</dbReference>
<feature type="transmembrane region" description="Helical" evidence="13">
    <location>
        <begin position="687"/>
        <end position="711"/>
    </location>
</feature>
<dbReference type="PANTHER" id="PTHR24028:SF333">
    <property type="entry name" value="PROTOCADHERIN GAMMA-C5"/>
    <property type="match status" value="1"/>
</dbReference>
<dbReference type="Pfam" id="PF08266">
    <property type="entry name" value="Cadherin_2"/>
    <property type="match status" value="1"/>
</dbReference>
<dbReference type="PANTHER" id="PTHR24028">
    <property type="entry name" value="CADHERIN-87A"/>
    <property type="match status" value="1"/>
</dbReference>
<organism evidence="15 16">
    <name type="scientific">Xenopus tropicalis</name>
    <name type="common">Western clawed frog</name>
    <name type="synonym">Silurana tropicalis</name>
    <dbReference type="NCBI Taxonomy" id="8364"/>
    <lineage>
        <taxon>Eukaryota</taxon>
        <taxon>Metazoa</taxon>
        <taxon>Chordata</taxon>
        <taxon>Craniata</taxon>
        <taxon>Vertebrata</taxon>
        <taxon>Euteleostomi</taxon>
        <taxon>Amphibia</taxon>
        <taxon>Batrachia</taxon>
        <taxon>Anura</taxon>
        <taxon>Pipoidea</taxon>
        <taxon>Pipidae</taxon>
        <taxon>Xenopodinae</taxon>
        <taxon>Xenopus</taxon>
        <taxon>Silurana</taxon>
    </lineage>
</organism>
<dbReference type="RefSeq" id="XP_004913217.2">
    <property type="nucleotide sequence ID" value="XM_004913160.2"/>
</dbReference>
<keyword evidence="11" id="KW-0325">Glycoprotein</keyword>
<evidence type="ECO:0000256" key="5">
    <source>
        <dbReference type="ARBA" id="ARBA00022729"/>
    </source>
</evidence>
<keyword evidence="8" id="KW-0130">Cell adhesion</keyword>
<dbReference type="PROSITE" id="PS00232">
    <property type="entry name" value="CADHERIN_1"/>
    <property type="match status" value="4"/>
</dbReference>
<evidence type="ECO:0000256" key="8">
    <source>
        <dbReference type="ARBA" id="ARBA00022889"/>
    </source>
</evidence>
<evidence type="ECO:0000259" key="14">
    <source>
        <dbReference type="PROSITE" id="PS50268"/>
    </source>
</evidence>
<evidence type="ECO:0000256" key="7">
    <source>
        <dbReference type="ARBA" id="ARBA00022837"/>
    </source>
</evidence>
<dbReference type="InterPro" id="IPR015919">
    <property type="entry name" value="Cadherin-like_sf"/>
</dbReference>
<feature type="domain" description="Cadherin" evidence="14">
    <location>
        <begin position="27"/>
        <end position="132"/>
    </location>
</feature>
<dbReference type="SMART" id="SM00112">
    <property type="entry name" value="CA"/>
    <property type="match status" value="6"/>
</dbReference>
<dbReference type="FunFam" id="2.60.40.60:FF:000002">
    <property type="entry name" value="Protocadherin alpha 2"/>
    <property type="match status" value="1"/>
</dbReference>
<evidence type="ECO:0000256" key="3">
    <source>
        <dbReference type="ARBA" id="ARBA00022475"/>
    </source>
</evidence>
<feature type="domain" description="Cadherin" evidence="14">
    <location>
        <begin position="577"/>
        <end position="685"/>
    </location>
</feature>
<dbReference type="GO" id="GO:0050839">
    <property type="term" value="F:cell adhesion molecule binding"/>
    <property type="evidence" value="ECO:0000318"/>
    <property type="project" value="GO_Central"/>
</dbReference>
<dbReference type="Pfam" id="PF00028">
    <property type="entry name" value="Cadherin"/>
    <property type="match status" value="5"/>
</dbReference>
<dbReference type="InterPro" id="IPR013164">
    <property type="entry name" value="Cadherin_N"/>
</dbReference>
<feature type="domain" description="Cadherin" evidence="14">
    <location>
        <begin position="157"/>
        <end position="242"/>
    </location>
</feature>
<evidence type="ECO:0000256" key="12">
    <source>
        <dbReference type="PROSITE-ProRule" id="PRU00043"/>
    </source>
</evidence>
<evidence type="ECO:0000256" key="6">
    <source>
        <dbReference type="ARBA" id="ARBA00022737"/>
    </source>
</evidence>
<evidence type="ECO:0000313" key="15">
    <source>
        <dbReference type="Proteomes" id="UP000008143"/>
    </source>
</evidence>
<dbReference type="CDD" id="cd11304">
    <property type="entry name" value="Cadherin_repeat"/>
    <property type="match status" value="6"/>
</dbReference>
<dbReference type="KEGG" id="xtr:101731450"/>
<protein>
    <submittedName>
        <fullName evidence="16">Protocadherin gamma-C5</fullName>
    </submittedName>
</protein>
<comment type="subcellular location">
    <subcellularLocation>
        <location evidence="2">Cell membrane</location>
        <topology evidence="2">Single-pass type I membrane protein</topology>
    </subcellularLocation>
</comment>
<dbReference type="AlphaFoldDB" id="A0A8J0R2Y1"/>
<keyword evidence="6" id="KW-0677">Repeat</keyword>
<evidence type="ECO:0000256" key="2">
    <source>
        <dbReference type="ARBA" id="ARBA00004251"/>
    </source>
</evidence>
<dbReference type="Gene3D" id="2.60.40.60">
    <property type="entry name" value="Cadherins"/>
    <property type="match status" value="6"/>
</dbReference>
<keyword evidence="4 13" id="KW-0812">Transmembrane</keyword>
<dbReference type="GO" id="GO:0005886">
    <property type="term" value="C:plasma membrane"/>
    <property type="evidence" value="ECO:0000318"/>
    <property type="project" value="GO_Central"/>
</dbReference>
<evidence type="ECO:0000256" key="10">
    <source>
        <dbReference type="ARBA" id="ARBA00023136"/>
    </source>
</evidence>
<evidence type="ECO:0000256" key="13">
    <source>
        <dbReference type="SAM" id="Phobius"/>
    </source>
</evidence>
<dbReference type="GO" id="GO:0007156">
    <property type="term" value="P:homophilic cell adhesion via plasma membrane adhesion molecules"/>
    <property type="evidence" value="ECO:0007669"/>
    <property type="project" value="InterPro"/>
</dbReference>
<keyword evidence="10 13" id="KW-0472">Membrane</keyword>
<keyword evidence="15" id="KW-1185">Reference proteome</keyword>
<feature type="domain" description="Cadherin" evidence="14">
    <location>
        <begin position="243"/>
        <end position="350"/>
    </location>
</feature>
<gene>
    <name evidence="16 17" type="primary">LOC101731450</name>
</gene>
<dbReference type="FunFam" id="2.60.40.60:FF:000004">
    <property type="entry name" value="Protocadherin 1 gamma 2"/>
    <property type="match status" value="1"/>
</dbReference>
<dbReference type="InterPro" id="IPR002126">
    <property type="entry name" value="Cadherin-like_dom"/>
</dbReference>
<evidence type="ECO:0000256" key="1">
    <source>
        <dbReference type="ARBA" id="ARBA00003436"/>
    </source>
</evidence>
<evidence type="ECO:0000256" key="11">
    <source>
        <dbReference type="ARBA" id="ARBA00023180"/>
    </source>
</evidence>
<dbReference type="PROSITE" id="PS50268">
    <property type="entry name" value="CADHERIN_2"/>
    <property type="match status" value="6"/>
</dbReference>
<dbReference type="InterPro" id="IPR020894">
    <property type="entry name" value="Cadherin_CS"/>
</dbReference>
<dbReference type="AGR" id="Xenbase:XB-GENE-29085363"/>
<evidence type="ECO:0000256" key="9">
    <source>
        <dbReference type="ARBA" id="ARBA00022989"/>
    </source>
</evidence>
<proteinExistence type="predicted"/>
<dbReference type="FunFam" id="2.60.40.60:FF:000001">
    <property type="entry name" value="Protocadherin alpha 2"/>
    <property type="match status" value="1"/>
</dbReference>
<dbReference type="OrthoDB" id="6252479at2759"/>
<keyword evidence="5" id="KW-0732">Signal</keyword>
<name>A0A8J0R2Y1_XENTR</name>
<dbReference type="Xenbase" id="XB-GENE-29085363">
    <property type="gene designation" value="LOC101731450"/>
</dbReference>
<dbReference type="FunFam" id="2.60.40.60:FF:000006">
    <property type="entry name" value="Protocadherin alpha 2"/>
    <property type="match status" value="1"/>
</dbReference>
<dbReference type="PRINTS" id="PR00205">
    <property type="entry name" value="CADHERIN"/>
</dbReference>
<dbReference type="FunFam" id="2.60.40.60:FF:000129">
    <property type="entry name" value="protocadherin alpha-C2 isoform X1"/>
    <property type="match status" value="1"/>
</dbReference>
<dbReference type="SUPFAM" id="SSF49313">
    <property type="entry name" value="Cadherin-like"/>
    <property type="match status" value="6"/>
</dbReference>
<sequence length="822" mass="91597">MDILSSTKAWKWQVVYSYLLCSWGWVSGQLRYSIVEESEPESIVGNVAQDLGIHQANLYKRRLHLGSEGTSRQFAVNQANGALTVTEKVDRESLCASSSSCFLPVQVVAENPLEVFSLEIEILDINDNSPSFSKDHHIITITEIRANPGVRFPLEIAKDPDVGVNGISQYKIETNPYFSLSVKKRKDGTPIPELVLERALDREEKKEHRLILTAVDGGEPARSGSCQITVIVLDFNDNPPVFSQSSYRITLLENSKLNTLLITLNATDLDEGKNSEIEYYLDDHTSDFAKELFSLNSQTGDIFIKGLVDFEESKFHELSVLAKDKGFPELEGRCVLHVEVEDINDNAPEIILTSMSTSVPENATLDTAVAFFTVRDRDSGKNGEVKLEVSQGIPFRIKPLNNHYSLVTDGILDREKISKYTIQLTATDLGFPALQTQTTITLHVSDINDNPPVFLQTHYEAFIKENNEPGSLLYAVSAFDLDEGVNAGLIYSITERNIDSSPVSSFVYINPQNGNIYAQRAFDFEYIQIFQISVKVEDSGKLFSSVDVSIFVLDVNDNFPTVLYPVVSNEIIISELVPKSAAVGYLVTKVSAVDLDSGRNAWLQYGFNEDTDFKPYKVSANTGEIRTIQSLEDMDNSEQRLVILVSDHGEPPLTTTVTVVINIVESVFQENSKSRDLLSNSKPMTDITLYLIISLVAICLVSLVTFSILIVKCIKRESYNSSKGCCFMSRSQSKPYADQYQPTLYLNTDGTLKYMEVRMVPPEPQAQCYQACFPQATGNPDTSLTNPQGFTPPNVTVNDNCTSSETSWLKELNQSVIMEIQH</sequence>
<keyword evidence="7 12" id="KW-0106">Calcium</keyword>
<comment type="function">
    <text evidence="1">Potential calcium-dependent cell-adhesion protein. May be involved in the establishment and maintenance of specific neuronal connections in the brain.</text>
</comment>
<keyword evidence="9 13" id="KW-1133">Transmembrane helix</keyword>
<feature type="domain" description="Cadherin" evidence="14">
    <location>
        <begin position="351"/>
        <end position="454"/>
    </location>
</feature>
<dbReference type="GeneID" id="101731450"/>